<comment type="caution">
    <text evidence="1">The sequence shown here is derived from an EMBL/GenBank/DDBJ whole genome shotgun (WGS) entry which is preliminary data.</text>
</comment>
<proteinExistence type="predicted"/>
<sequence length="82" mass="9166">MNQYFEKANEYLKTLCDVKPNRRTGSSGNREATDFFENTIRTFGYDIDAASFKALDYICHNATLTNGDIDIFAVGGITGLML</sequence>
<gene>
    <name evidence="1" type="ORF">T472_0209160</name>
</gene>
<reference evidence="1 2" key="1">
    <citation type="journal article" date="2014" name="Genome Announc.">
        <title>Genome Sequence of Youngiibacter fragilis, the Type Strain of the Genus Youngiibacter.</title>
        <authorList>
            <person name="Wawrik C.B."/>
            <person name="Callaghan A.V."/>
            <person name="Stamps B.W."/>
            <person name="Wawrik B."/>
        </authorList>
    </citation>
    <scope>NUCLEOTIDE SEQUENCE [LARGE SCALE GENOMIC DNA]</scope>
    <source>
        <strain evidence="1 2">232.1</strain>
    </source>
</reference>
<protein>
    <submittedName>
        <fullName evidence="1">Uncharacterized protein</fullName>
    </submittedName>
</protein>
<name>V7I4Y3_9CLOT</name>
<keyword evidence="2" id="KW-1185">Reference proteome</keyword>
<accession>V7I4Y3</accession>
<evidence type="ECO:0000313" key="2">
    <source>
        <dbReference type="Proteomes" id="UP000017747"/>
    </source>
</evidence>
<dbReference type="OrthoDB" id="9789219at2"/>
<evidence type="ECO:0000313" key="1">
    <source>
        <dbReference type="EMBL" id="ETA80943.1"/>
    </source>
</evidence>
<dbReference type="STRING" id="994573.T472_0209160"/>
<dbReference type="eggNOG" id="COG2234">
    <property type="taxonomic scope" value="Bacteria"/>
</dbReference>
<organism evidence="1 2">
    <name type="scientific">Youngiibacter fragilis 232.1</name>
    <dbReference type="NCBI Taxonomy" id="994573"/>
    <lineage>
        <taxon>Bacteria</taxon>
        <taxon>Bacillati</taxon>
        <taxon>Bacillota</taxon>
        <taxon>Clostridia</taxon>
        <taxon>Eubacteriales</taxon>
        <taxon>Clostridiaceae</taxon>
        <taxon>Youngiibacter</taxon>
    </lineage>
</organism>
<dbReference type="Proteomes" id="UP000017747">
    <property type="component" value="Unassembled WGS sequence"/>
</dbReference>
<dbReference type="RefSeq" id="WP_023384006.1">
    <property type="nucleotide sequence ID" value="NZ_AXUN02000170.1"/>
</dbReference>
<dbReference type="AlphaFoldDB" id="V7I4Y3"/>
<dbReference type="EMBL" id="AXUN02000170">
    <property type="protein sequence ID" value="ETA80943.1"/>
    <property type="molecule type" value="Genomic_DNA"/>
</dbReference>